<proteinExistence type="predicted"/>
<keyword evidence="1" id="KW-0349">Heme</keyword>
<dbReference type="PANTHER" id="PTHR24293">
    <property type="entry name" value="CYTOCHROME P450 FAMILY 46 SUBFAMILY A"/>
    <property type="match status" value="1"/>
</dbReference>
<feature type="transmembrane region" description="Helical" evidence="2">
    <location>
        <begin position="47"/>
        <end position="67"/>
    </location>
</feature>
<dbReference type="InterPro" id="IPR002401">
    <property type="entry name" value="Cyt_P450_E_grp-I"/>
</dbReference>
<protein>
    <submittedName>
        <fullName evidence="3">Uncharacterized protein</fullName>
    </submittedName>
</protein>
<evidence type="ECO:0000313" key="3">
    <source>
        <dbReference type="EMBL" id="RWA13756.1"/>
    </source>
</evidence>
<evidence type="ECO:0000256" key="2">
    <source>
        <dbReference type="SAM" id="Phobius"/>
    </source>
</evidence>
<organism evidence="3 4">
    <name type="scientific">Xylaria grammica</name>
    <dbReference type="NCBI Taxonomy" id="363999"/>
    <lineage>
        <taxon>Eukaryota</taxon>
        <taxon>Fungi</taxon>
        <taxon>Dikarya</taxon>
        <taxon>Ascomycota</taxon>
        <taxon>Pezizomycotina</taxon>
        <taxon>Sordariomycetes</taxon>
        <taxon>Xylariomycetidae</taxon>
        <taxon>Xylariales</taxon>
        <taxon>Xylariaceae</taxon>
        <taxon>Xylaria</taxon>
    </lineage>
</organism>
<dbReference type="PRINTS" id="PR00463">
    <property type="entry name" value="EP450I"/>
</dbReference>
<dbReference type="EMBL" id="RYZI01000020">
    <property type="protein sequence ID" value="RWA13756.1"/>
    <property type="molecule type" value="Genomic_DNA"/>
</dbReference>
<keyword evidence="4" id="KW-1185">Reference proteome</keyword>
<dbReference type="GO" id="GO:0020037">
    <property type="term" value="F:heme binding"/>
    <property type="evidence" value="ECO:0007669"/>
    <property type="project" value="InterPro"/>
</dbReference>
<comment type="cofactor">
    <cofactor evidence="1">
        <name>heme</name>
        <dbReference type="ChEBI" id="CHEBI:30413"/>
    </cofactor>
</comment>
<gene>
    <name evidence="3" type="ORF">EKO27_g1368</name>
</gene>
<dbReference type="STRING" id="363999.A0A439DH66"/>
<dbReference type="InterPro" id="IPR039983">
    <property type="entry name" value="CYP46A1"/>
</dbReference>
<dbReference type="SUPFAM" id="SSF48264">
    <property type="entry name" value="Cytochrome P450"/>
    <property type="match status" value="1"/>
</dbReference>
<reference evidence="3 4" key="1">
    <citation type="submission" date="2018-12" db="EMBL/GenBank/DDBJ databases">
        <title>Draft genome sequence of Xylaria grammica IHI A82.</title>
        <authorList>
            <person name="Buettner E."/>
            <person name="Kellner H."/>
        </authorList>
    </citation>
    <scope>NUCLEOTIDE SEQUENCE [LARGE SCALE GENOMIC DNA]</scope>
    <source>
        <strain evidence="3 4">IHI A82</strain>
    </source>
</reference>
<dbReference type="GO" id="GO:0006707">
    <property type="term" value="P:cholesterol catabolic process"/>
    <property type="evidence" value="ECO:0007669"/>
    <property type="project" value="InterPro"/>
</dbReference>
<name>A0A439DH66_9PEZI</name>
<dbReference type="Proteomes" id="UP000286045">
    <property type="component" value="Unassembled WGS sequence"/>
</dbReference>
<evidence type="ECO:0000256" key="1">
    <source>
        <dbReference type="PIRSR" id="PIRSR602401-1"/>
    </source>
</evidence>
<keyword evidence="1" id="KW-0408">Iron</keyword>
<keyword evidence="2" id="KW-0472">Membrane</keyword>
<dbReference type="InterPro" id="IPR001128">
    <property type="entry name" value="Cyt_P450"/>
</dbReference>
<dbReference type="PRINTS" id="PR00385">
    <property type="entry name" value="P450"/>
</dbReference>
<sequence length="531" mass="60050">MRNTYKHVDINTVILSRTPSAFPGFRNSLGEMAVLSSLPTLSPGNGFVHALAAVAVVACTLLLRFIISYTRARLQFPGPPVKNFLVGNLDQTMTDDVHEKWIQWNREYGQVFQTWNGLFSRVVYIGDPRLVAEIATQNWPKSASQYDGFKPLDGDALFVQTNQERWKMQSKRLAPAFQPSVIQSQYPCLARHIGNYVRQLDRAAETNSVVCLSELNILLSLDFIGDIAFGTSFNAINQGRDCRIAQLLEMILPELMKCGLFPLRGKIPIFKKTRVMNSAITELRNMAKDAVKDARRKDLTDIGKTKPDKKIFEILALQREADGNYTFNSQELCDNYVAFLVAGGDPTAHTMSFLVWQVLRNPTIFEQLRAEIDASIPFDAEAATLEHVKLPYLNMVLKETLRFSSPGFGTFRICKKDTTVAGVTLPANTTLALWNPAVHRDPRLWEDPDKFDPERWRSGQPKLRGSYFPFSYGPRSCTGQGLAMLEMTLTLATLFRRYDITPEPGFELEYLPSFTLKPKNGFPIRVTRRKC</sequence>
<dbReference type="GO" id="GO:0005506">
    <property type="term" value="F:iron ion binding"/>
    <property type="evidence" value="ECO:0007669"/>
    <property type="project" value="InterPro"/>
</dbReference>
<dbReference type="CDD" id="cd00302">
    <property type="entry name" value="cytochrome_P450"/>
    <property type="match status" value="1"/>
</dbReference>
<keyword evidence="2" id="KW-0812">Transmembrane</keyword>
<evidence type="ECO:0000313" key="4">
    <source>
        <dbReference type="Proteomes" id="UP000286045"/>
    </source>
</evidence>
<accession>A0A439DH66</accession>
<dbReference type="Pfam" id="PF00067">
    <property type="entry name" value="p450"/>
    <property type="match status" value="1"/>
</dbReference>
<comment type="caution">
    <text evidence="3">The sequence shown here is derived from an EMBL/GenBank/DDBJ whole genome shotgun (WGS) entry which is preliminary data.</text>
</comment>
<dbReference type="GO" id="GO:0033781">
    <property type="term" value="F:cholesterol 24-hydroxylase activity"/>
    <property type="evidence" value="ECO:0007669"/>
    <property type="project" value="InterPro"/>
</dbReference>
<keyword evidence="1" id="KW-0479">Metal-binding</keyword>
<dbReference type="AlphaFoldDB" id="A0A439DH66"/>
<keyword evidence="2" id="KW-1133">Transmembrane helix</keyword>
<feature type="binding site" description="axial binding residue" evidence="1">
    <location>
        <position position="477"/>
    </location>
    <ligand>
        <name>heme</name>
        <dbReference type="ChEBI" id="CHEBI:30413"/>
    </ligand>
    <ligandPart>
        <name>Fe</name>
        <dbReference type="ChEBI" id="CHEBI:18248"/>
    </ligandPart>
</feature>
<dbReference type="Gene3D" id="1.10.630.10">
    <property type="entry name" value="Cytochrome P450"/>
    <property type="match status" value="1"/>
</dbReference>
<dbReference type="PANTHER" id="PTHR24293:SF0">
    <property type="entry name" value="CYP46A1 PROTEIN-RELATED"/>
    <property type="match status" value="1"/>
</dbReference>
<dbReference type="InterPro" id="IPR036396">
    <property type="entry name" value="Cyt_P450_sf"/>
</dbReference>